<dbReference type="FunFam" id="3.50.50.60:FF:000002">
    <property type="entry name" value="tRNA uridine 5-carboxymethylaminomethyl modification enzyme MnmG"/>
    <property type="match status" value="1"/>
</dbReference>
<dbReference type="InterPro" id="IPR047001">
    <property type="entry name" value="MnmG_C_subdom"/>
</dbReference>
<dbReference type="Pfam" id="PF01134">
    <property type="entry name" value="GIDA"/>
    <property type="match status" value="1"/>
</dbReference>
<dbReference type="Pfam" id="PF21680">
    <property type="entry name" value="GIDA_C_1st"/>
    <property type="match status" value="1"/>
</dbReference>
<dbReference type="GO" id="GO:0005829">
    <property type="term" value="C:cytosol"/>
    <property type="evidence" value="ECO:0007669"/>
    <property type="project" value="TreeGrafter"/>
</dbReference>
<protein>
    <recommendedName>
        <fullName evidence="4 12">tRNA uridine 5-carboxymethylaminomethyl modification enzyme MnmG</fullName>
    </recommendedName>
    <alternativeName>
        <fullName evidence="11 12">Glucose-inhibited division protein A</fullName>
    </alternativeName>
</protein>
<evidence type="ECO:0000256" key="8">
    <source>
        <dbReference type="ARBA" id="ARBA00022827"/>
    </source>
</evidence>
<evidence type="ECO:0000256" key="6">
    <source>
        <dbReference type="ARBA" id="ARBA00022630"/>
    </source>
</evidence>
<dbReference type="HAMAP" id="MF_00129">
    <property type="entry name" value="MnmG_GidA"/>
    <property type="match status" value="1"/>
</dbReference>
<dbReference type="EMBL" id="JACIVI010000005">
    <property type="protein sequence ID" value="MBB1162949.1"/>
    <property type="molecule type" value="Genomic_DNA"/>
</dbReference>
<dbReference type="SUPFAM" id="SSF51905">
    <property type="entry name" value="FAD/NAD(P)-binding domain"/>
    <property type="match status" value="1"/>
</dbReference>
<comment type="caution">
    <text evidence="14">The sequence shown here is derived from an EMBL/GenBank/DDBJ whole genome shotgun (WGS) entry which is preliminary data.</text>
</comment>
<dbReference type="SMART" id="SM01228">
    <property type="entry name" value="GIDA_assoc_3"/>
    <property type="match status" value="1"/>
</dbReference>
<dbReference type="Gene3D" id="3.50.50.60">
    <property type="entry name" value="FAD/NAD(P)-binding domain"/>
    <property type="match status" value="2"/>
</dbReference>
<dbReference type="Gene3D" id="1.10.150.570">
    <property type="entry name" value="GidA associated domain, C-terminal subdomain"/>
    <property type="match status" value="1"/>
</dbReference>
<comment type="similarity">
    <text evidence="3 12">Belongs to the MnmG family.</text>
</comment>
<organism evidence="14 15">
    <name type="scientific">Aquariibacter albus</name>
    <dbReference type="NCBI Taxonomy" id="2759899"/>
    <lineage>
        <taxon>Bacteria</taxon>
        <taxon>Pseudomonadati</taxon>
        <taxon>Pseudomonadota</taxon>
        <taxon>Betaproteobacteria</taxon>
        <taxon>Burkholderiales</taxon>
        <taxon>Sphaerotilaceae</taxon>
        <taxon>Aquariibacter</taxon>
    </lineage>
</organism>
<comment type="cofactor">
    <cofactor evidence="1 12">
        <name>FAD</name>
        <dbReference type="ChEBI" id="CHEBI:57692"/>
    </cofactor>
</comment>
<dbReference type="InterPro" id="IPR049312">
    <property type="entry name" value="GIDA_C_N"/>
</dbReference>
<dbReference type="InterPro" id="IPR004416">
    <property type="entry name" value="MnmG"/>
</dbReference>
<keyword evidence="7 12" id="KW-0819">tRNA processing</keyword>
<dbReference type="NCBIfam" id="TIGR00136">
    <property type="entry name" value="mnmG_gidA"/>
    <property type="match status" value="1"/>
</dbReference>
<keyword evidence="9 12" id="KW-0520">NAD</keyword>
<dbReference type="FunFam" id="3.50.50.60:FF:000010">
    <property type="entry name" value="tRNA uridine 5-carboxymethylaminomethyl modification enzyme MnmG"/>
    <property type="match status" value="1"/>
</dbReference>
<dbReference type="GO" id="GO:0050660">
    <property type="term" value="F:flavin adenine dinucleotide binding"/>
    <property type="evidence" value="ECO:0007669"/>
    <property type="project" value="UniProtKB-UniRule"/>
</dbReference>
<dbReference type="AlphaFoldDB" id="A0A839HTY2"/>
<dbReference type="RefSeq" id="WP_182665369.1">
    <property type="nucleotide sequence ID" value="NZ_JACIVI010000005.1"/>
</dbReference>
<dbReference type="GO" id="GO:0002098">
    <property type="term" value="P:tRNA wobble uridine modification"/>
    <property type="evidence" value="ECO:0007669"/>
    <property type="project" value="InterPro"/>
</dbReference>
<evidence type="ECO:0000256" key="4">
    <source>
        <dbReference type="ARBA" id="ARBA00020461"/>
    </source>
</evidence>
<keyword evidence="8 12" id="KW-0274">FAD</keyword>
<name>A0A839HTY2_9BURK</name>
<accession>A0A839HTY2</accession>
<evidence type="ECO:0000313" key="15">
    <source>
        <dbReference type="Proteomes" id="UP000586093"/>
    </source>
</evidence>
<evidence type="ECO:0000256" key="5">
    <source>
        <dbReference type="ARBA" id="ARBA00022490"/>
    </source>
</evidence>
<feature type="binding site" evidence="12">
    <location>
        <begin position="13"/>
        <end position="18"/>
    </location>
    <ligand>
        <name>FAD</name>
        <dbReference type="ChEBI" id="CHEBI:57692"/>
    </ligand>
</feature>
<dbReference type="InterPro" id="IPR020595">
    <property type="entry name" value="MnmG-rel_CS"/>
</dbReference>
<dbReference type="InterPro" id="IPR026904">
    <property type="entry name" value="MnmG_C"/>
</dbReference>
<dbReference type="PANTHER" id="PTHR11806">
    <property type="entry name" value="GLUCOSE INHIBITED DIVISION PROTEIN A"/>
    <property type="match status" value="1"/>
</dbReference>
<sequence length="678" mass="73572">MRTPSLFDVIVIGGGHAGTEAALAAARMGAATLLLSHNIETLGQMSCNPSIGGIGKGHLVKEVDALGGAMAAATDEAGIHFRILNGSKGPAVRATRAQADRIRYKAAIRHRLENQPNLWLFQQAVDDLLVESDGRQERVVGAVTAIGLAFRAKTVVLTAGTFLDGRIHVGLENHQGGRAGDAPALSLAARLRELQLPRGRLKTGTPPRLDGRTIDYRRLTAQPGDGVPGPDGTPATTPMPVFSFLGRAEQHPRQIPCWITHTTAETHAIIRSGFDRSPMFTGVIEGVGPRYCPSIEDKVNRFADKDSHQIFLEPEGLDTHEVYPNGISTSLPYDIQLAAVHSIPGLEDAHILRPGYAIEYDYFDPRSLKPSFETQQIAGLFFAGQINGTTGYEEAAAQGLYAGANAALQARGQAPLTLGREQAYLGVLVDDLITQGVTEPYRMFTSRAEFRLQLREDNADARLTELGWQLGLVDEARWTAYARKRDAVSRETERLKRSWVHPGVLPAAEAERLLGKALEHEHSLLDLLRRPGIDFDKVAEIERSARAQTIVPTPAAAPAPEVSRETLRAELGAALADAVIEQVEIAVKYAGYIDKQNAEVERAAHYEHLPLPVDLDYARVTALSHEVRQKLNRHRPATLGQAARLAGVTPAAISLLLVHLKKGRFAGFGRIETPLTPA</sequence>
<dbReference type="Proteomes" id="UP000586093">
    <property type="component" value="Unassembled WGS sequence"/>
</dbReference>
<keyword evidence="5 12" id="KW-0963">Cytoplasm</keyword>
<dbReference type="InterPro" id="IPR040131">
    <property type="entry name" value="MnmG_N"/>
</dbReference>
<dbReference type="Gene3D" id="1.10.10.1800">
    <property type="entry name" value="tRNA uridine 5-carboxymethylaminomethyl modification enzyme MnmG/GidA"/>
    <property type="match status" value="1"/>
</dbReference>
<evidence type="ECO:0000256" key="9">
    <source>
        <dbReference type="ARBA" id="ARBA00023027"/>
    </source>
</evidence>
<comment type="function">
    <text evidence="2 12">NAD-binding protein involved in the addition of a carboxymethylaminomethyl (cmnm) group at the wobble position (U34) of certain tRNAs, forming tRNA-cmnm(5)s(2)U34.</text>
</comment>
<reference evidence="14 15" key="1">
    <citation type="submission" date="2020-08" db="EMBL/GenBank/DDBJ databases">
        <title>Aquariorum lacteus gen. nov., sp. nov., a new member of the family Comamonadaceae, isolated from freshwater aquarium.</title>
        <authorList>
            <person name="Chun S.-J."/>
        </authorList>
    </citation>
    <scope>NUCLEOTIDE SEQUENCE [LARGE SCALE GENOMIC DNA]</scope>
    <source>
        <strain evidence="14 15">SJAQ100</strain>
    </source>
</reference>
<comment type="caution">
    <text evidence="12">Lacks conserved residue(s) required for the propagation of feature annotation.</text>
</comment>
<evidence type="ECO:0000256" key="7">
    <source>
        <dbReference type="ARBA" id="ARBA00022694"/>
    </source>
</evidence>
<comment type="subcellular location">
    <subcellularLocation>
        <location evidence="12">Cytoplasm</location>
    </subcellularLocation>
</comment>
<gene>
    <name evidence="12 14" type="primary">mnmG</name>
    <name evidence="12" type="synonym">gidA</name>
    <name evidence="14" type="ORF">H4F90_13270</name>
</gene>
<dbReference type="InterPro" id="IPR044920">
    <property type="entry name" value="MnmG_C_subdom_sf"/>
</dbReference>
<dbReference type="FunFam" id="1.10.150.570:FF:000001">
    <property type="entry name" value="tRNA uridine 5-carboxymethylaminomethyl modification enzyme MnmG"/>
    <property type="match status" value="1"/>
</dbReference>
<comment type="subunit">
    <text evidence="10 12">Homodimer. Heterotetramer of two MnmE and two MnmG subunits.</text>
</comment>
<dbReference type="Pfam" id="PF13932">
    <property type="entry name" value="SAM_GIDA_C"/>
    <property type="match status" value="1"/>
</dbReference>
<evidence type="ECO:0000256" key="11">
    <source>
        <dbReference type="ARBA" id="ARBA00031800"/>
    </source>
</evidence>
<dbReference type="InterPro" id="IPR002218">
    <property type="entry name" value="MnmG-rel"/>
</dbReference>
<evidence type="ECO:0000256" key="12">
    <source>
        <dbReference type="HAMAP-Rule" id="MF_00129"/>
    </source>
</evidence>
<evidence type="ECO:0000256" key="1">
    <source>
        <dbReference type="ARBA" id="ARBA00001974"/>
    </source>
</evidence>
<evidence type="ECO:0000256" key="10">
    <source>
        <dbReference type="ARBA" id="ARBA00025948"/>
    </source>
</evidence>
<feature type="binding site" evidence="12">
    <location>
        <begin position="288"/>
        <end position="302"/>
    </location>
    <ligand>
        <name>NAD(+)</name>
        <dbReference type="ChEBI" id="CHEBI:57540"/>
    </ligand>
</feature>
<dbReference type="PANTHER" id="PTHR11806:SF0">
    <property type="entry name" value="PROTEIN MTO1 HOMOLOG, MITOCHONDRIAL"/>
    <property type="match status" value="1"/>
</dbReference>
<evidence type="ECO:0000313" key="14">
    <source>
        <dbReference type="EMBL" id="MBB1162949.1"/>
    </source>
</evidence>
<evidence type="ECO:0000256" key="3">
    <source>
        <dbReference type="ARBA" id="ARBA00007653"/>
    </source>
</evidence>
<dbReference type="GO" id="GO:0030488">
    <property type="term" value="P:tRNA methylation"/>
    <property type="evidence" value="ECO:0007669"/>
    <property type="project" value="TreeGrafter"/>
</dbReference>
<dbReference type="InterPro" id="IPR036188">
    <property type="entry name" value="FAD/NAD-bd_sf"/>
</dbReference>
<evidence type="ECO:0000256" key="2">
    <source>
        <dbReference type="ARBA" id="ARBA00003717"/>
    </source>
</evidence>
<keyword evidence="15" id="KW-1185">Reference proteome</keyword>
<proteinExistence type="inferred from homology"/>
<keyword evidence="6 12" id="KW-0285">Flavoprotein</keyword>
<dbReference type="PROSITE" id="PS01280">
    <property type="entry name" value="GIDA_1"/>
    <property type="match status" value="1"/>
</dbReference>
<evidence type="ECO:0000259" key="13">
    <source>
        <dbReference type="SMART" id="SM01228"/>
    </source>
</evidence>
<feature type="domain" description="tRNA uridine 5-carboxymethylaminomethyl modification enzyme C-terminal subdomain" evidence="13">
    <location>
        <begin position="587"/>
        <end position="658"/>
    </location>
</feature>